<gene>
    <name evidence="6" type="ORF">ABID41_003339</name>
</gene>
<evidence type="ECO:0000256" key="1">
    <source>
        <dbReference type="ARBA" id="ARBA00004141"/>
    </source>
</evidence>
<protein>
    <recommendedName>
        <fullName evidence="8">DoxX family protein</fullName>
    </recommendedName>
</protein>
<keyword evidence="3 5" id="KW-1133">Transmembrane helix</keyword>
<comment type="subcellular location">
    <subcellularLocation>
        <location evidence="1">Membrane</location>
        <topology evidence="1">Multi-pass membrane protein</topology>
    </subcellularLocation>
</comment>
<evidence type="ECO:0000256" key="5">
    <source>
        <dbReference type="SAM" id="Phobius"/>
    </source>
</evidence>
<organism evidence="6 7">
    <name type="scientific">Phenylobacterium koreense</name>
    <dbReference type="NCBI Taxonomy" id="266125"/>
    <lineage>
        <taxon>Bacteria</taxon>
        <taxon>Pseudomonadati</taxon>
        <taxon>Pseudomonadota</taxon>
        <taxon>Alphaproteobacteria</taxon>
        <taxon>Caulobacterales</taxon>
        <taxon>Caulobacteraceae</taxon>
        <taxon>Phenylobacterium</taxon>
    </lineage>
</organism>
<dbReference type="EMBL" id="JBEPLU010000003">
    <property type="protein sequence ID" value="MET3528200.1"/>
    <property type="molecule type" value="Genomic_DNA"/>
</dbReference>
<evidence type="ECO:0000313" key="6">
    <source>
        <dbReference type="EMBL" id="MET3528200.1"/>
    </source>
</evidence>
<reference evidence="6 7" key="1">
    <citation type="submission" date="2024-06" db="EMBL/GenBank/DDBJ databases">
        <title>Genomic Encyclopedia of Type Strains, Phase IV (KMG-IV): sequencing the most valuable type-strain genomes for metagenomic binning, comparative biology and taxonomic classification.</title>
        <authorList>
            <person name="Goeker M."/>
        </authorList>
    </citation>
    <scope>NUCLEOTIDE SEQUENCE [LARGE SCALE GENOMIC DNA]</scope>
    <source>
        <strain evidence="6 7">DSM 17809</strain>
    </source>
</reference>
<sequence length="137" mass="14883">MTVATDTGRTSSSRPMAWAGWALTGLFALFMTFDIAIKLVDLQVVRDTLAALGYPPGLGRTIGVIELVCLALYLNPRTAVLGAVLFMAVMGGAITSHLRLGNPLFSHTLFGVYLGLFMWGGLWLRDARLRSLFPVRP</sequence>
<comment type="caution">
    <text evidence="6">The sequence shown here is derived from an EMBL/GenBank/DDBJ whole genome shotgun (WGS) entry which is preliminary data.</text>
</comment>
<feature type="transmembrane region" description="Helical" evidence="5">
    <location>
        <begin position="57"/>
        <end position="74"/>
    </location>
</feature>
<evidence type="ECO:0000256" key="4">
    <source>
        <dbReference type="ARBA" id="ARBA00023136"/>
    </source>
</evidence>
<dbReference type="RefSeq" id="WP_354298177.1">
    <property type="nucleotide sequence ID" value="NZ_JBEPLU010000003.1"/>
</dbReference>
<name>A0ABV2EMD0_9CAUL</name>
<evidence type="ECO:0000256" key="2">
    <source>
        <dbReference type="ARBA" id="ARBA00022692"/>
    </source>
</evidence>
<evidence type="ECO:0000256" key="3">
    <source>
        <dbReference type="ARBA" id="ARBA00022989"/>
    </source>
</evidence>
<keyword evidence="4 5" id="KW-0472">Membrane</keyword>
<feature type="transmembrane region" description="Helical" evidence="5">
    <location>
        <begin position="104"/>
        <end position="124"/>
    </location>
</feature>
<feature type="transmembrane region" description="Helical" evidence="5">
    <location>
        <begin position="79"/>
        <end position="98"/>
    </location>
</feature>
<keyword evidence="2 5" id="KW-0812">Transmembrane</keyword>
<dbReference type="Proteomes" id="UP001549110">
    <property type="component" value="Unassembled WGS sequence"/>
</dbReference>
<dbReference type="InterPro" id="IPR032808">
    <property type="entry name" value="DoxX"/>
</dbReference>
<dbReference type="Pfam" id="PF13564">
    <property type="entry name" value="DoxX_2"/>
    <property type="match status" value="1"/>
</dbReference>
<accession>A0ABV2EMD0</accession>
<evidence type="ECO:0008006" key="8">
    <source>
        <dbReference type="Google" id="ProtNLM"/>
    </source>
</evidence>
<feature type="transmembrane region" description="Helical" evidence="5">
    <location>
        <begin position="18"/>
        <end position="37"/>
    </location>
</feature>
<keyword evidence="7" id="KW-1185">Reference proteome</keyword>
<proteinExistence type="predicted"/>
<evidence type="ECO:0000313" key="7">
    <source>
        <dbReference type="Proteomes" id="UP001549110"/>
    </source>
</evidence>